<dbReference type="PRINTS" id="PR01415">
    <property type="entry name" value="ANKYRIN"/>
</dbReference>
<dbReference type="GO" id="GO:0005737">
    <property type="term" value="C:cytoplasm"/>
    <property type="evidence" value="ECO:0007669"/>
    <property type="project" value="Ensembl"/>
</dbReference>
<name>G1LHU2_AILME</name>
<reference evidence="6" key="2">
    <citation type="submission" date="2025-08" db="UniProtKB">
        <authorList>
            <consortium name="Ensembl"/>
        </authorList>
    </citation>
    <scope>IDENTIFICATION</scope>
</reference>
<protein>
    <submittedName>
        <fullName evidence="6">Ankyrin repeat and kinase domain containing 1</fullName>
    </submittedName>
</protein>
<dbReference type="PANTHER" id="PTHR24198:SF175">
    <property type="entry name" value="ANKYRIN REPEAT AND PROTEIN KINASE DOMAIN-CONTAINING PROTEIN 1"/>
    <property type="match status" value="1"/>
</dbReference>
<dbReference type="GO" id="GO:0004672">
    <property type="term" value="F:protein kinase activity"/>
    <property type="evidence" value="ECO:0007669"/>
    <property type="project" value="InterPro"/>
</dbReference>
<feature type="repeat" description="ANK" evidence="3">
    <location>
        <begin position="440"/>
        <end position="472"/>
    </location>
</feature>
<dbReference type="GeneTree" id="ENSGT00940000162060"/>
<dbReference type="Pfam" id="PF13637">
    <property type="entry name" value="Ank_4"/>
    <property type="match status" value="1"/>
</dbReference>
<dbReference type="PROSITE" id="PS50297">
    <property type="entry name" value="ANK_REP_REGION"/>
    <property type="match status" value="8"/>
</dbReference>
<feature type="chain" id="PRO_5030788549" evidence="4">
    <location>
        <begin position="29"/>
        <end position="724"/>
    </location>
</feature>
<evidence type="ECO:0000313" key="6">
    <source>
        <dbReference type="Ensembl" id="ENSAMEP00000006490.2"/>
    </source>
</evidence>
<proteinExistence type="predicted"/>
<feature type="repeat" description="ANK" evidence="3">
    <location>
        <begin position="374"/>
        <end position="406"/>
    </location>
</feature>
<dbReference type="Pfam" id="PF12796">
    <property type="entry name" value="Ank_2"/>
    <property type="match status" value="2"/>
</dbReference>
<dbReference type="SMART" id="SM00248">
    <property type="entry name" value="ANK"/>
    <property type="match status" value="9"/>
</dbReference>
<keyword evidence="4" id="KW-0732">Signal</keyword>
<feature type="repeat" description="ANK" evidence="3">
    <location>
        <begin position="590"/>
        <end position="622"/>
    </location>
</feature>
<dbReference type="Ensembl" id="ENSAMET00000006760.2">
    <property type="protein sequence ID" value="ENSAMEP00000006490.2"/>
    <property type="gene ID" value="ENSAMEG00000006163.2"/>
</dbReference>
<dbReference type="PROSITE" id="PS50088">
    <property type="entry name" value="ANK_REPEAT"/>
    <property type="match status" value="8"/>
</dbReference>
<dbReference type="PANTHER" id="PTHR24198">
    <property type="entry name" value="ANKYRIN REPEAT AND PROTEIN KINASE DOMAIN-CONTAINING PROTEIN"/>
    <property type="match status" value="1"/>
</dbReference>
<organism evidence="6 7">
    <name type="scientific">Ailuropoda melanoleuca</name>
    <name type="common">Giant panda</name>
    <dbReference type="NCBI Taxonomy" id="9646"/>
    <lineage>
        <taxon>Eukaryota</taxon>
        <taxon>Metazoa</taxon>
        <taxon>Chordata</taxon>
        <taxon>Craniata</taxon>
        <taxon>Vertebrata</taxon>
        <taxon>Euteleostomi</taxon>
        <taxon>Mammalia</taxon>
        <taxon>Eutheria</taxon>
        <taxon>Laurasiatheria</taxon>
        <taxon>Carnivora</taxon>
        <taxon>Caniformia</taxon>
        <taxon>Ursidae</taxon>
        <taxon>Ailuropoda</taxon>
    </lineage>
</organism>
<feature type="repeat" description="ANK" evidence="3">
    <location>
        <begin position="407"/>
        <end position="439"/>
    </location>
</feature>
<accession>G1LHU2</accession>
<evidence type="ECO:0000313" key="7">
    <source>
        <dbReference type="Proteomes" id="UP000008912"/>
    </source>
</evidence>
<dbReference type="GO" id="GO:0042995">
    <property type="term" value="C:cell projection"/>
    <property type="evidence" value="ECO:0007669"/>
    <property type="project" value="Ensembl"/>
</dbReference>
<dbReference type="GO" id="GO:0005524">
    <property type="term" value="F:ATP binding"/>
    <property type="evidence" value="ECO:0007669"/>
    <property type="project" value="InterPro"/>
</dbReference>
<dbReference type="Gene3D" id="1.25.40.20">
    <property type="entry name" value="Ankyrin repeat-containing domain"/>
    <property type="match status" value="4"/>
</dbReference>
<feature type="repeat" description="ANK" evidence="3">
    <location>
        <begin position="473"/>
        <end position="505"/>
    </location>
</feature>
<feature type="signal peptide" evidence="4">
    <location>
        <begin position="1"/>
        <end position="28"/>
    </location>
</feature>
<dbReference type="InterPro" id="IPR001245">
    <property type="entry name" value="Ser-Thr/Tyr_kinase_cat_dom"/>
</dbReference>
<dbReference type="AlphaFoldDB" id="G1LHU2"/>
<evidence type="ECO:0000256" key="4">
    <source>
        <dbReference type="SAM" id="SignalP"/>
    </source>
</evidence>
<evidence type="ECO:0000256" key="1">
    <source>
        <dbReference type="ARBA" id="ARBA00022737"/>
    </source>
</evidence>
<evidence type="ECO:0000259" key="5">
    <source>
        <dbReference type="PROSITE" id="PS50011"/>
    </source>
</evidence>
<dbReference type="HOGENOM" id="CLU_015188_1_0_1"/>
<sequence length="724" mass="79862">PAGPRSRTLLPALSSWVVTLLVALGINGSSPSLRAPHLRSYDVDCLIEEAAKMEKIKFQHMVSICGVCRQPLGIVMEFMASGSLEKMLPTHSLSWQLKFHIIHETSLAMNFLHSIRPPLLHLDLEPGNILLDSNMHVKISDFGLSTWIEQSTRMQYIERSALRGTLSYIPPEMFLESNKPPGPKYDVYSFGIVIWELLTRKKPYAGNRWCGSLGGRGILEGTERPRPASDEWPGEAQQMVNLMRRCWDQDPKKRPCFPDITVETDMLLSLLQSPVADPESEALARKVSCKLSLHRPVEVRDEVSQELTDNADLEDYLKRVLQLSDCENPVPSDEELRVYENKVTPLHFLVVQGGVERVRLVLAHEVDVDCQTACGYTPLLIATQDQQPDLCALLLEHGADANLADEDGWAPLHFAAQNGDDHTARLLLDHGAHVDTREHKGWTPLHLAAQNNFENVARLLVSCQADPNLHEAEGKTPLHVAAYFGHVSLVKLLTGQGAELDAQRRNLRTPLHLAVERGKVRAIQHLLKSGAAPDALDRRGYSPLHLGGASLQLPTQQGWMPLHLAAYKGHLEVIHLLAESLTELEAPGGMQWTPLHLAACHREEEEVVVLLRCGADPNAAEQSGWTPLHLAVQRGALLSVSKLLEHHADVHAHNKVAALKGHMAILRVLVPSGAQLDIQAGVGCMPLQLALRSQKQNMIAFLEGKEPSSLALLGDAEPGAQTDA</sequence>
<dbReference type="GO" id="GO:0010564">
    <property type="term" value="P:regulation of cell cycle process"/>
    <property type="evidence" value="ECO:0007669"/>
    <property type="project" value="Ensembl"/>
</dbReference>
<dbReference type="PROSITE" id="PS50011">
    <property type="entry name" value="PROTEIN_KINASE_DOM"/>
    <property type="match status" value="1"/>
</dbReference>
<keyword evidence="1" id="KW-0677">Repeat</keyword>
<dbReference type="eggNOG" id="KOG0192">
    <property type="taxonomic scope" value="Eukaryota"/>
</dbReference>
<dbReference type="SUPFAM" id="SSF48403">
    <property type="entry name" value="Ankyrin repeat"/>
    <property type="match status" value="1"/>
</dbReference>
<feature type="domain" description="Protein kinase" evidence="5">
    <location>
        <begin position="1"/>
        <end position="268"/>
    </location>
</feature>
<dbReference type="InterPro" id="IPR011009">
    <property type="entry name" value="Kinase-like_dom_sf"/>
</dbReference>
<dbReference type="InterPro" id="IPR036770">
    <property type="entry name" value="Ankyrin_rpt-contain_sf"/>
</dbReference>
<evidence type="ECO:0000256" key="3">
    <source>
        <dbReference type="PROSITE-ProRule" id="PRU00023"/>
    </source>
</evidence>
<evidence type="ECO:0000256" key="2">
    <source>
        <dbReference type="ARBA" id="ARBA00023043"/>
    </source>
</evidence>
<keyword evidence="7" id="KW-1185">Reference proteome</keyword>
<dbReference type="Gene3D" id="1.10.510.10">
    <property type="entry name" value="Transferase(Phosphotransferase) domain 1"/>
    <property type="match status" value="1"/>
</dbReference>
<dbReference type="Proteomes" id="UP000008912">
    <property type="component" value="Unassembled WGS sequence"/>
</dbReference>
<dbReference type="SUPFAM" id="SSF56112">
    <property type="entry name" value="Protein kinase-like (PK-like)"/>
    <property type="match status" value="1"/>
</dbReference>
<dbReference type="InParanoid" id="G1LHU2"/>
<dbReference type="InterPro" id="IPR002110">
    <property type="entry name" value="Ankyrin_rpt"/>
</dbReference>
<dbReference type="GO" id="GO:0005634">
    <property type="term" value="C:nucleus"/>
    <property type="evidence" value="ECO:0007669"/>
    <property type="project" value="Ensembl"/>
</dbReference>
<gene>
    <name evidence="6" type="primary">ANKK1</name>
</gene>
<dbReference type="InterPro" id="IPR000719">
    <property type="entry name" value="Prot_kinase_dom"/>
</dbReference>
<feature type="repeat" description="ANK" evidence="3">
    <location>
        <begin position="557"/>
        <end position="589"/>
    </location>
</feature>
<keyword evidence="2 3" id="KW-0040">ANK repeat</keyword>
<feature type="repeat" description="ANK" evidence="3">
    <location>
        <begin position="506"/>
        <end position="538"/>
    </location>
</feature>
<reference evidence="6 7" key="1">
    <citation type="journal article" date="2010" name="Nature">
        <title>The sequence and de novo assembly of the giant panda genome.</title>
        <authorList>
            <person name="Li R."/>
            <person name="Fan W."/>
            <person name="Tian G."/>
            <person name="Zhu H."/>
            <person name="He L."/>
            <person name="Cai J."/>
            <person name="Huang Q."/>
            <person name="Cai Q."/>
            <person name="Li B."/>
            <person name="Bai Y."/>
            <person name="Zhang Z."/>
            <person name="Zhang Y."/>
            <person name="Wang W."/>
            <person name="Li J."/>
            <person name="Wei F."/>
            <person name="Li H."/>
            <person name="Jian M."/>
            <person name="Li J."/>
            <person name="Zhang Z."/>
            <person name="Nielsen R."/>
            <person name="Li D."/>
            <person name="Gu W."/>
            <person name="Yang Z."/>
            <person name="Xuan Z."/>
            <person name="Ryder O.A."/>
            <person name="Leung F.C."/>
            <person name="Zhou Y."/>
            <person name="Cao J."/>
            <person name="Sun X."/>
            <person name="Fu Y."/>
            <person name="Fang X."/>
            <person name="Guo X."/>
            <person name="Wang B."/>
            <person name="Hou R."/>
            <person name="Shen F."/>
            <person name="Mu B."/>
            <person name="Ni P."/>
            <person name="Lin R."/>
            <person name="Qian W."/>
            <person name="Wang G."/>
            <person name="Yu C."/>
            <person name="Nie W."/>
            <person name="Wang J."/>
            <person name="Wu Z."/>
            <person name="Liang H."/>
            <person name="Min J."/>
            <person name="Wu Q."/>
            <person name="Cheng S."/>
            <person name="Ruan J."/>
            <person name="Wang M."/>
            <person name="Shi Z."/>
            <person name="Wen M."/>
            <person name="Liu B."/>
            <person name="Ren X."/>
            <person name="Zheng H."/>
            <person name="Dong D."/>
            <person name="Cook K."/>
            <person name="Shan G."/>
            <person name="Zhang H."/>
            <person name="Kosiol C."/>
            <person name="Xie X."/>
            <person name="Lu Z."/>
            <person name="Zheng H."/>
            <person name="Li Y."/>
            <person name="Steiner C.C."/>
            <person name="Lam T.T."/>
            <person name="Lin S."/>
            <person name="Zhang Q."/>
            <person name="Li G."/>
            <person name="Tian J."/>
            <person name="Gong T."/>
            <person name="Liu H."/>
            <person name="Zhang D."/>
            <person name="Fang L."/>
            <person name="Ye C."/>
            <person name="Zhang J."/>
            <person name="Hu W."/>
            <person name="Xu A."/>
            <person name="Ren Y."/>
            <person name="Zhang G."/>
            <person name="Bruford M.W."/>
            <person name="Li Q."/>
            <person name="Ma L."/>
            <person name="Guo Y."/>
            <person name="An N."/>
            <person name="Hu Y."/>
            <person name="Zheng Y."/>
            <person name="Shi Y."/>
            <person name="Li Z."/>
            <person name="Liu Q."/>
            <person name="Chen Y."/>
            <person name="Zhao J."/>
            <person name="Qu N."/>
            <person name="Zhao S."/>
            <person name="Tian F."/>
            <person name="Wang X."/>
            <person name="Wang H."/>
            <person name="Xu L."/>
            <person name="Liu X."/>
            <person name="Vinar T."/>
            <person name="Wang Y."/>
            <person name="Lam T.W."/>
            <person name="Yiu S.M."/>
            <person name="Liu S."/>
            <person name="Zhang H."/>
            <person name="Li D."/>
            <person name="Huang Y."/>
            <person name="Wang X."/>
            <person name="Yang G."/>
            <person name="Jiang Z."/>
            <person name="Wang J."/>
            <person name="Qin N."/>
            <person name="Li L."/>
            <person name="Li J."/>
            <person name="Bolund L."/>
            <person name="Kristiansen K."/>
            <person name="Wong G.K."/>
            <person name="Olson M."/>
            <person name="Zhang X."/>
            <person name="Li S."/>
            <person name="Yang H."/>
            <person name="Wang J."/>
            <person name="Wang J."/>
        </authorList>
    </citation>
    <scope>NUCLEOTIDE SEQUENCE [LARGE SCALE GENOMIC DNA]</scope>
</reference>
<reference evidence="6" key="3">
    <citation type="submission" date="2025-09" db="UniProtKB">
        <authorList>
            <consortium name="Ensembl"/>
        </authorList>
    </citation>
    <scope>IDENTIFICATION</scope>
</reference>
<dbReference type="Pfam" id="PF07714">
    <property type="entry name" value="PK_Tyr_Ser-Thr"/>
    <property type="match status" value="1"/>
</dbReference>
<dbReference type="STRING" id="9646.ENSAMEP00000006490"/>
<feature type="repeat" description="ANK" evidence="3">
    <location>
        <begin position="623"/>
        <end position="655"/>
    </location>
</feature>